<sequence>MEIITAFLALSLTVQSSTGSILQNSPANILALKWPSANLAIRTSSIAKSNIDNRFPAANLETLGDLDLSRRSDINRLESIGAQLIRDLGMNMNSSIASPVPSTAMASQAYKTVTGTYALQTISLYSGLRQKITTTITATRTGAQYLTSVETGVAVIIAGGVTWSLACFVGDAATAAKVLEALKDADKHPDDSSCPNPKDKRTDCGGVGSICETGSSTGCTCDEEKAACPEGDAKPNVQMPTACQIVPINDPANNNQYKDCFCMEDLDVLIQPYVAFEDEAEWENYAQAWASLPKLTPASYYHPKTSDAACPPAD</sequence>
<dbReference type="OrthoDB" id="3564583at2759"/>
<accession>A0A370TE42</accession>
<feature type="chain" id="PRO_5016828315" evidence="1">
    <location>
        <begin position="20"/>
        <end position="314"/>
    </location>
</feature>
<name>A0A370TE42_9HELO</name>
<dbReference type="GeneID" id="43601229"/>
<keyword evidence="3" id="KW-1185">Reference proteome</keyword>
<protein>
    <submittedName>
        <fullName evidence="2">Uncharacterized protein</fullName>
    </submittedName>
</protein>
<evidence type="ECO:0000256" key="1">
    <source>
        <dbReference type="SAM" id="SignalP"/>
    </source>
</evidence>
<dbReference type="Proteomes" id="UP000254866">
    <property type="component" value="Unassembled WGS sequence"/>
</dbReference>
<proteinExistence type="predicted"/>
<feature type="signal peptide" evidence="1">
    <location>
        <begin position="1"/>
        <end position="19"/>
    </location>
</feature>
<dbReference type="AlphaFoldDB" id="A0A370TE42"/>
<organism evidence="2 3">
    <name type="scientific">Venustampulla echinocandica</name>
    <dbReference type="NCBI Taxonomy" id="2656787"/>
    <lineage>
        <taxon>Eukaryota</taxon>
        <taxon>Fungi</taxon>
        <taxon>Dikarya</taxon>
        <taxon>Ascomycota</taxon>
        <taxon>Pezizomycotina</taxon>
        <taxon>Leotiomycetes</taxon>
        <taxon>Helotiales</taxon>
        <taxon>Pleuroascaceae</taxon>
        <taxon>Venustampulla</taxon>
    </lineage>
</organism>
<reference evidence="2 3" key="1">
    <citation type="journal article" date="2018" name="IMA Fungus">
        <title>IMA Genome-F 9: Draft genome sequence of Annulohypoxylon stygium, Aspergillus mulundensis, Berkeleyomyces basicola (syn. Thielaviopsis basicola), Ceratocystis smalleyi, two Cercospora beticola strains, Coleophoma cylindrospora, Fusarium fracticaudum, Phialophora cf. hyalina, and Morchella septimelata.</title>
        <authorList>
            <person name="Wingfield B.D."/>
            <person name="Bills G.F."/>
            <person name="Dong Y."/>
            <person name="Huang W."/>
            <person name="Nel W.J."/>
            <person name="Swalarsk-Parry B.S."/>
            <person name="Vaghefi N."/>
            <person name="Wilken P.M."/>
            <person name="An Z."/>
            <person name="de Beer Z.W."/>
            <person name="De Vos L."/>
            <person name="Chen L."/>
            <person name="Duong T.A."/>
            <person name="Gao Y."/>
            <person name="Hammerbacher A."/>
            <person name="Kikkert J.R."/>
            <person name="Li Y."/>
            <person name="Li H."/>
            <person name="Li K."/>
            <person name="Li Q."/>
            <person name="Liu X."/>
            <person name="Ma X."/>
            <person name="Naidoo K."/>
            <person name="Pethybridge S.J."/>
            <person name="Sun J."/>
            <person name="Steenkamp E.T."/>
            <person name="van der Nest M.A."/>
            <person name="van Wyk S."/>
            <person name="Wingfield M.J."/>
            <person name="Xiong C."/>
            <person name="Yue Q."/>
            <person name="Zhang X."/>
        </authorList>
    </citation>
    <scope>NUCLEOTIDE SEQUENCE [LARGE SCALE GENOMIC DNA]</scope>
    <source>
        <strain evidence="2 3">BP 5553</strain>
    </source>
</reference>
<evidence type="ECO:0000313" key="3">
    <source>
        <dbReference type="Proteomes" id="UP000254866"/>
    </source>
</evidence>
<comment type="caution">
    <text evidence="2">The sequence shown here is derived from an EMBL/GenBank/DDBJ whole genome shotgun (WGS) entry which is preliminary data.</text>
</comment>
<gene>
    <name evidence="2" type="ORF">BP5553_08380</name>
</gene>
<keyword evidence="1" id="KW-0732">Signal</keyword>
<evidence type="ECO:0000313" key="2">
    <source>
        <dbReference type="EMBL" id="RDL32941.1"/>
    </source>
</evidence>
<dbReference type="RefSeq" id="XP_031866434.1">
    <property type="nucleotide sequence ID" value="XM_032017003.1"/>
</dbReference>
<dbReference type="EMBL" id="NPIC01000009">
    <property type="protein sequence ID" value="RDL32941.1"/>
    <property type="molecule type" value="Genomic_DNA"/>
</dbReference>